<name>A0ABM1XJ29_AEDAL</name>
<evidence type="ECO:0000313" key="5">
    <source>
        <dbReference type="Proteomes" id="UP000069940"/>
    </source>
</evidence>
<protein>
    <recommendedName>
        <fullName evidence="6">Secreted protein</fullName>
    </recommendedName>
</protein>
<evidence type="ECO:0000313" key="4">
    <source>
        <dbReference type="EnsemblMetazoa" id="AALFPA23_000124.P39198"/>
    </source>
</evidence>
<evidence type="ECO:0000256" key="2">
    <source>
        <dbReference type="SAM" id="Phobius"/>
    </source>
</evidence>
<keyword evidence="2" id="KW-1133">Transmembrane helix</keyword>
<dbReference type="RefSeq" id="XP_019553746.3">
    <property type="nucleotide sequence ID" value="XM_019698201.3"/>
</dbReference>
<reference evidence="4" key="2">
    <citation type="submission" date="2025-05" db="UniProtKB">
        <authorList>
            <consortium name="EnsemblMetazoa"/>
        </authorList>
    </citation>
    <scope>IDENTIFICATION</scope>
    <source>
        <strain evidence="4">Foshan</strain>
    </source>
</reference>
<sequence length="289" mass="32852">MGNSGVVIVLVVLVALTTVIANTAVGSPRIDQTTDREQSRQVVEGTRWWPYGWGWGWGWGIAVFVLAIVKGSILLGLFVIWAFFRGFGRKSGGCAPIIIRESAPPISFEHHHPWDRSAVEYTGRSKRSPDYLESELYWTDLVTDIGFSFLGVHTNDCRKRFVCEVGVRERRDPWLKFGTSVFGMDIFRRYRSIDNENATTFEECAEKYEKCTLDGPSISFNVLTQPINLLQDINGNFGEQVDQSFYNEVTTEADQDLDDVTEIPTTTTTERPKKSKKSLNKRKRFFKAV</sequence>
<organism evidence="4 5">
    <name type="scientific">Aedes albopictus</name>
    <name type="common">Asian tiger mosquito</name>
    <name type="synonym">Stegomyia albopicta</name>
    <dbReference type="NCBI Taxonomy" id="7160"/>
    <lineage>
        <taxon>Eukaryota</taxon>
        <taxon>Metazoa</taxon>
        <taxon>Ecdysozoa</taxon>
        <taxon>Arthropoda</taxon>
        <taxon>Hexapoda</taxon>
        <taxon>Insecta</taxon>
        <taxon>Pterygota</taxon>
        <taxon>Neoptera</taxon>
        <taxon>Endopterygota</taxon>
        <taxon>Diptera</taxon>
        <taxon>Nematocera</taxon>
        <taxon>Culicoidea</taxon>
        <taxon>Culicidae</taxon>
        <taxon>Culicinae</taxon>
        <taxon>Aedini</taxon>
        <taxon>Aedes</taxon>
        <taxon>Stegomyia</taxon>
    </lineage>
</organism>
<evidence type="ECO:0008006" key="6">
    <source>
        <dbReference type="Google" id="ProtNLM"/>
    </source>
</evidence>
<dbReference type="GeneID" id="109423269"/>
<proteinExistence type="predicted"/>
<feature type="chain" id="PRO_5045784964" description="Secreted protein" evidence="3">
    <location>
        <begin position="22"/>
        <end position="289"/>
    </location>
</feature>
<feature type="region of interest" description="Disordered" evidence="1">
    <location>
        <begin position="256"/>
        <end position="279"/>
    </location>
</feature>
<keyword evidence="2" id="KW-0812">Transmembrane</keyword>
<feature type="signal peptide" evidence="3">
    <location>
        <begin position="1"/>
        <end position="21"/>
    </location>
</feature>
<feature type="transmembrane region" description="Helical" evidence="2">
    <location>
        <begin position="57"/>
        <end position="84"/>
    </location>
</feature>
<keyword evidence="5" id="KW-1185">Reference proteome</keyword>
<evidence type="ECO:0000256" key="3">
    <source>
        <dbReference type="SAM" id="SignalP"/>
    </source>
</evidence>
<reference evidence="5" key="1">
    <citation type="journal article" date="2015" name="Proc. Natl. Acad. Sci. U.S.A.">
        <title>Genome sequence of the Asian Tiger mosquito, Aedes albopictus, reveals insights into its biology, genetics, and evolution.</title>
        <authorList>
            <person name="Chen X.G."/>
            <person name="Jiang X."/>
            <person name="Gu J."/>
            <person name="Xu M."/>
            <person name="Wu Y."/>
            <person name="Deng Y."/>
            <person name="Zhang C."/>
            <person name="Bonizzoni M."/>
            <person name="Dermauw W."/>
            <person name="Vontas J."/>
            <person name="Armbruster P."/>
            <person name="Huang X."/>
            <person name="Yang Y."/>
            <person name="Zhang H."/>
            <person name="He W."/>
            <person name="Peng H."/>
            <person name="Liu Y."/>
            <person name="Wu K."/>
            <person name="Chen J."/>
            <person name="Lirakis M."/>
            <person name="Topalis P."/>
            <person name="Van Leeuwen T."/>
            <person name="Hall A.B."/>
            <person name="Jiang X."/>
            <person name="Thorpe C."/>
            <person name="Mueller R.L."/>
            <person name="Sun C."/>
            <person name="Waterhouse R.M."/>
            <person name="Yan G."/>
            <person name="Tu Z.J."/>
            <person name="Fang X."/>
            <person name="James A.A."/>
        </authorList>
    </citation>
    <scope>NUCLEOTIDE SEQUENCE [LARGE SCALE GENOMIC DNA]</scope>
    <source>
        <strain evidence="5">Foshan</strain>
    </source>
</reference>
<accession>A0ABM1XJ29</accession>
<dbReference type="Proteomes" id="UP000069940">
    <property type="component" value="Unassembled WGS sequence"/>
</dbReference>
<evidence type="ECO:0000256" key="1">
    <source>
        <dbReference type="SAM" id="MobiDB-lite"/>
    </source>
</evidence>
<dbReference type="EnsemblMetazoa" id="AALFPA23_000124.R39198">
    <property type="protein sequence ID" value="AALFPA23_000124.P39198"/>
    <property type="gene ID" value="AALFPA23_000124"/>
</dbReference>
<keyword evidence="3" id="KW-0732">Signal</keyword>
<keyword evidence="2" id="KW-0472">Membrane</keyword>